<feature type="domain" description="DUF6534" evidence="2">
    <location>
        <begin position="204"/>
        <end position="275"/>
    </location>
</feature>
<reference evidence="3 4" key="1">
    <citation type="journal article" date="2014" name="PLoS Genet.">
        <title>Analysis of the Phlebiopsis gigantea genome, transcriptome and secretome provides insight into its pioneer colonization strategies of wood.</title>
        <authorList>
            <person name="Hori C."/>
            <person name="Ishida T."/>
            <person name="Igarashi K."/>
            <person name="Samejima M."/>
            <person name="Suzuki H."/>
            <person name="Master E."/>
            <person name="Ferreira P."/>
            <person name="Ruiz-Duenas F.J."/>
            <person name="Held B."/>
            <person name="Canessa P."/>
            <person name="Larrondo L.F."/>
            <person name="Schmoll M."/>
            <person name="Druzhinina I.S."/>
            <person name="Kubicek C.P."/>
            <person name="Gaskell J.A."/>
            <person name="Kersten P."/>
            <person name="St John F."/>
            <person name="Glasner J."/>
            <person name="Sabat G."/>
            <person name="Splinter BonDurant S."/>
            <person name="Syed K."/>
            <person name="Yadav J."/>
            <person name="Mgbeahuruike A.C."/>
            <person name="Kovalchuk A."/>
            <person name="Asiegbu F.O."/>
            <person name="Lackner G."/>
            <person name="Hoffmeister D."/>
            <person name="Rencoret J."/>
            <person name="Gutierrez A."/>
            <person name="Sun H."/>
            <person name="Lindquist E."/>
            <person name="Barry K."/>
            <person name="Riley R."/>
            <person name="Grigoriev I.V."/>
            <person name="Henrissat B."/>
            <person name="Kues U."/>
            <person name="Berka R.M."/>
            <person name="Martinez A.T."/>
            <person name="Covert S.F."/>
            <person name="Blanchette R.A."/>
            <person name="Cullen D."/>
        </authorList>
    </citation>
    <scope>NUCLEOTIDE SEQUENCE [LARGE SCALE GENOMIC DNA]</scope>
    <source>
        <strain evidence="3 4">11061_1 CR5-6</strain>
    </source>
</reference>
<name>A0A0C3S4F0_PHLG1</name>
<feature type="transmembrane region" description="Helical" evidence="1">
    <location>
        <begin position="122"/>
        <end position="146"/>
    </location>
</feature>
<dbReference type="HOGENOM" id="CLU_046025_5_3_1"/>
<dbReference type="Proteomes" id="UP000053257">
    <property type="component" value="Unassembled WGS sequence"/>
</dbReference>
<accession>A0A0C3S4F0</accession>
<evidence type="ECO:0000313" key="3">
    <source>
        <dbReference type="EMBL" id="KIP02920.1"/>
    </source>
</evidence>
<organism evidence="3 4">
    <name type="scientific">Phlebiopsis gigantea (strain 11061_1 CR5-6)</name>
    <name type="common">White-rot fungus</name>
    <name type="synonym">Peniophora gigantea</name>
    <dbReference type="NCBI Taxonomy" id="745531"/>
    <lineage>
        <taxon>Eukaryota</taxon>
        <taxon>Fungi</taxon>
        <taxon>Dikarya</taxon>
        <taxon>Basidiomycota</taxon>
        <taxon>Agaricomycotina</taxon>
        <taxon>Agaricomycetes</taxon>
        <taxon>Polyporales</taxon>
        <taxon>Phanerochaetaceae</taxon>
        <taxon>Phlebiopsis</taxon>
    </lineage>
</organism>
<feature type="transmembrane region" description="Helical" evidence="1">
    <location>
        <begin position="237"/>
        <end position="262"/>
    </location>
</feature>
<feature type="transmembrane region" description="Helical" evidence="1">
    <location>
        <begin position="158"/>
        <end position="180"/>
    </location>
</feature>
<dbReference type="PANTHER" id="PTHR40465:SF1">
    <property type="entry name" value="DUF6534 DOMAIN-CONTAINING PROTEIN"/>
    <property type="match status" value="1"/>
</dbReference>
<gene>
    <name evidence="3" type="ORF">PHLGIDRAFT_130452</name>
</gene>
<evidence type="ECO:0000259" key="2">
    <source>
        <dbReference type="Pfam" id="PF20152"/>
    </source>
</evidence>
<feature type="transmembrane region" description="Helical" evidence="1">
    <location>
        <begin position="81"/>
        <end position="102"/>
    </location>
</feature>
<sequence length="280" mass="31129">MLTRAYSSDLLCRTSPSVVSGQASVPPTSILPPMILDQTLGSTIGAALLGGFADAILYGIATSQCFTFFQSQRQRGTKDSILIRGSVGLLWIFSTVHTALILQPLYWYMIQNFGVTTDIVSVAWGFRGSVVVTAVSDAVVRTWFIYRIWKLSEGNRWLSWPLLFLNLSLFGVTLTMAIWSCFLHTLEEFAKIAFLFYTTFTMVVVVDVSIAISLLVLFTKMKDRDFFHKHADLLTKLISYTVNTGLVTSIVSGMALVIYALMPENYIFLAIGFPLSGRKP</sequence>
<keyword evidence="1" id="KW-0812">Transmembrane</keyword>
<evidence type="ECO:0000313" key="4">
    <source>
        <dbReference type="Proteomes" id="UP000053257"/>
    </source>
</evidence>
<dbReference type="AlphaFoldDB" id="A0A0C3S4F0"/>
<evidence type="ECO:0000256" key="1">
    <source>
        <dbReference type="SAM" id="Phobius"/>
    </source>
</evidence>
<dbReference type="OrthoDB" id="2535105at2759"/>
<dbReference type="InterPro" id="IPR045339">
    <property type="entry name" value="DUF6534"/>
</dbReference>
<feature type="transmembrane region" description="Helical" evidence="1">
    <location>
        <begin position="192"/>
        <end position="217"/>
    </location>
</feature>
<dbReference type="EMBL" id="KN840644">
    <property type="protein sequence ID" value="KIP02920.1"/>
    <property type="molecule type" value="Genomic_DNA"/>
</dbReference>
<feature type="transmembrane region" description="Helical" evidence="1">
    <location>
        <begin position="44"/>
        <end position="69"/>
    </location>
</feature>
<protein>
    <recommendedName>
        <fullName evidence="2">DUF6534 domain-containing protein</fullName>
    </recommendedName>
</protein>
<dbReference type="PANTHER" id="PTHR40465">
    <property type="entry name" value="CHROMOSOME 1, WHOLE GENOME SHOTGUN SEQUENCE"/>
    <property type="match status" value="1"/>
</dbReference>
<keyword evidence="1" id="KW-1133">Transmembrane helix</keyword>
<dbReference type="STRING" id="745531.A0A0C3S4F0"/>
<dbReference type="Pfam" id="PF20152">
    <property type="entry name" value="DUF6534"/>
    <property type="match status" value="1"/>
</dbReference>
<keyword evidence="1" id="KW-0472">Membrane</keyword>
<proteinExistence type="predicted"/>
<keyword evidence="4" id="KW-1185">Reference proteome</keyword>